<keyword evidence="3" id="KW-1185">Reference proteome</keyword>
<dbReference type="EMBL" id="JACHJP010000004">
    <property type="protein sequence ID" value="MBB4917058.1"/>
    <property type="molecule type" value="Genomic_DNA"/>
</dbReference>
<gene>
    <name evidence="2" type="ORF">FHS44_004166</name>
</gene>
<evidence type="ECO:0000313" key="2">
    <source>
        <dbReference type="EMBL" id="MBB4917058.1"/>
    </source>
</evidence>
<proteinExistence type="predicted"/>
<dbReference type="Proteomes" id="UP000552644">
    <property type="component" value="Unassembled WGS sequence"/>
</dbReference>
<keyword evidence="1" id="KW-0812">Transmembrane</keyword>
<feature type="transmembrane region" description="Helical" evidence="1">
    <location>
        <begin position="7"/>
        <end position="27"/>
    </location>
</feature>
<evidence type="ECO:0000313" key="3">
    <source>
        <dbReference type="Proteomes" id="UP000552644"/>
    </source>
</evidence>
<evidence type="ECO:0000256" key="1">
    <source>
        <dbReference type="SAM" id="Phobius"/>
    </source>
</evidence>
<name>A0A7W7QP28_9ACTN</name>
<feature type="transmembrane region" description="Helical" evidence="1">
    <location>
        <begin position="33"/>
        <end position="51"/>
    </location>
</feature>
<organism evidence="2 3">
    <name type="scientific">Streptosporangium saharense</name>
    <dbReference type="NCBI Taxonomy" id="1706840"/>
    <lineage>
        <taxon>Bacteria</taxon>
        <taxon>Bacillati</taxon>
        <taxon>Actinomycetota</taxon>
        <taxon>Actinomycetes</taxon>
        <taxon>Streptosporangiales</taxon>
        <taxon>Streptosporangiaceae</taxon>
        <taxon>Streptosporangium</taxon>
    </lineage>
</organism>
<reference evidence="2 3" key="1">
    <citation type="submission" date="2020-08" db="EMBL/GenBank/DDBJ databases">
        <title>Genomic Encyclopedia of Type Strains, Phase III (KMG-III): the genomes of soil and plant-associated and newly described type strains.</title>
        <authorList>
            <person name="Whitman W."/>
        </authorList>
    </citation>
    <scope>NUCLEOTIDE SEQUENCE [LARGE SCALE GENOMIC DNA]</scope>
    <source>
        <strain evidence="2 3">CECT 8840</strain>
    </source>
</reference>
<keyword evidence="1" id="KW-1133">Transmembrane helix</keyword>
<dbReference type="AlphaFoldDB" id="A0A7W7QP28"/>
<protein>
    <submittedName>
        <fullName evidence="2">Vacuolar-type H+-ATPase subunit I/STV1</fullName>
    </submittedName>
</protein>
<comment type="caution">
    <text evidence="2">The sequence shown here is derived from an EMBL/GenBank/DDBJ whole genome shotgun (WGS) entry which is preliminary data.</text>
</comment>
<accession>A0A7W7QP28</accession>
<sequence length="53" mass="5897">MSLIGLIYILIGLYVAWIHHYITPALLRDVAEALLAVLLWFLILLGVDLHLGG</sequence>
<dbReference type="RefSeq" id="WP_221461100.1">
    <property type="nucleotide sequence ID" value="NZ_JACHJP010000004.1"/>
</dbReference>
<keyword evidence="1" id="KW-0472">Membrane</keyword>